<keyword evidence="1" id="KW-0732">Signal</keyword>
<feature type="signal peptide" evidence="1">
    <location>
        <begin position="1"/>
        <end position="20"/>
    </location>
</feature>
<dbReference type="EMBL" id="JBHRZF010000019">
    <property type="protein sequence ID" value="MFC3859571.1"/>
    <property type="molecule type" value="Genomic_DNA"/>
</dbReference>
<evidence type="ECO:0000313" key="2">
    <source>
        <dbReference type="EMBL" id="MFC3859571.1"/>
    </source>
</evidence>
<evidence type="ECO:0000256" key="1">
    <source>
        <dbReference type="SAM" id="SignalP"/>
    </source>
</evidence>
<feature type="chain" id="PRO_5046752281" description="Secreted protein" evidence="1">
    <location>
        <begin position="21"/>
        <end position="52"/>
    </location>
</feature>
<proteinExistence type="predicted"/>
<gene>
    <name evidence="2" type="ORF">ACFOPQ_02140</name>
</gene>
<accession>A0ABV8A4Y0</accession>
<comment type="caution">
    <text evidence="2">The sequence shown here is derived from an EMBL/GenBank/DDBJ whole genome shotgun (WGS) entry which is preliminary data.</text>
</comment>
<evidence type="ECO:0008006" key="4">
    <source>
        <dbReference type="Google" id="ProtNLM"/>
    </source>
</evidence>
<protein>
    <recommendedName>
        <fullName evidence="4">Secreted protein</fullName>
    </recommendedName>
</protein>
<organism evidence="2 3">
    <name type="scientific">Deinococcus antarcticus</name>
    <dbReference type="NCBI Taxonomy" id="1298767"/>
    <lineage>
        <taxon>Bacteria</taxon>
        <taxon>Thermotogati</taxon>
        <taxon>Deinococcota</taxon>
        <taxon>Deinococci</taxon>
        <taxon>Deinococcales</taxon>
        <taxon>Deinococcaceae</taxon>
        <taxon>Deinococcus</taxon>
    </lineage>
</organism>
<dbReference type="RefSeq" id="WP_380075732.1">
    <property type="nucleotide sequence ID" value="NZ_JBHRZF010000019.1"/>
</dbReference>
<keyword evidence="3" id="KW-1185">Reference proteome</keyword>
<reference evidence="3" key="1">
    <citation type="journal article" date="2019" name="Int. J. Syst. Evol. Microbiol.">
        <title>The Global Catalogue of Microorganisms (GCM) 10K type strain sequencing project: providing services to taxonomists for standard genome sequencing and annotation.</title>
        <authorList>
            <consortium name="The Broad Institute Genomics Platform"/>
            <consortium name="The Broad Institute Genome Sequencing Center for Infectious Disease"/>
            <person name="Wu L."/>
            <person name="Ma J."/>
        </authorList>
    </citation>
    <scope>NUCLEOTIDE SEQUENCE [LARGE SCALE GENOMIC DNA]</scope>
    <source>
        <strain evidence="3">CCTCC AB 2013263</strain>
    </source>
</reference>
<sequence>MSLKNLVRAGLVLLAVVSSAAVTVRSVVGVVGVAGAAVILAGDDEPTRPTRG</sequence>
<evidence type="ECO:0000313" key="3">
    <source>
        <dbReference type="Proteomes" id="UP001595748"/>
    </source>
</evidence>
<dbReference type="Proteomes" id="UP001595748">
    <property type="component" value="Unassembled WGS sequence"/>
</dbReference>
<name>A0ABV8A4Y0_9DEIO</name>